<evidence type="ECO:0000313" key="3">
    <source>
        <dbReference type="Proteomes" id="UP000424673"/>
    </source>
</evidence>
<feature type="signal peptide" evidence="1">
    <location>
        <begin position="1"/>
        <end position="35"/>
    </location>
</feature>
<dbReference type="Proteomes" id="UP000424673">
    <property type="component" value="Chromosome"/>
</dbReference>
<name>A0ABX6EKQ4_9HYPH</name>
<evidence type="ECO:0000313" key="2">
    <source>
        <dbReference type="EMBL" id="QGM95382.1"/>
    </source>
</evidence>
<reference evidence="2 3" key="2">
    <citation type="journal article" date="2021" name="AMB Express">
        <title>Isolation and characterisation of Methylocystis spp. for poly-3-hydroxybutyrate production using waste methane feedstocks.</title>
        <authorList>
            <person name="Rumah B.L."/>
            <person name="Stead C.E."/>
            <person name="Claxton Stevens B.H."/>
            <person name="Minton N.P."/>
            <person name="Grosse-Honebrink A."/>
            <person name="Zhang Y."/>
        </authorList>
    </citation>
    <scope>NUCLEOTIDE SEQUENCE [LARGE SCALE GENOMIC DNA]</scope>
    <source>
        <strain evidence="2 3">BRCS1</strain>
    </source>
</reference>
<proteinExistence type="predicted"/>
<dbReference type="EMBL" id="CP044328">
    <property type="protein sequence ID" value="QGM95382.1"/>
    <property type="molecule type" value="Genomic_DNA"/>
</dbReference>
<sequence>MFQLAPSNTWVMKVNIAAALLAVATASVFANSAQAKPLTLLCRHSDNLYAAPYMVAYSPIRSTLAIVDDGRTDAYAVEDVAKENGGYIIQAYGKLLNAHITLITSLPRQILYSGAFTNDVFAIDYCR</sequence>
<keyword evidence="1" id="KW-0732">Signal</keyword>
<reference evidence="3" key="1">
    <citation type="submission" date="2019-09" db="EMBL/GenBank/DDBJ databases">
        <title>Isolation and complete genome sequencing of Methylocystis species.</title>
        <authorList>
            <person name="Rumah B.L."/>
            <person name="Stead C.E."/>
            <person name="Stevens B.C."/>
            <person name="Minton N.P."/>
            <person name="Grosse-Honebrink A."/>
            <person name="Zhang Y."/>
        </authorList>
    </citation>
    <scope>NUCLEOTIDE SEQUENCE [LARGE SCALE GENOMIC DNA]</scope>
    <source>
        <strain evidence="3">BRCS1</strain>
    </source>
</reference>
<gene>
    <name evidence="2" type="ORF">F7D13_15810</name>
</gene>
<accession>A0ABX6EKQ4</accession>
<protein>
    <submittedName>
        <fullName evidence="2">Uncharacterized protein</fullName>
    </submittedName>
</protein>
<evidence type="ECO:0000256" key="1">
    <source>
        <dbReference type="SAM" id="SignalP"/>
    </source>
</evidence>
<dbReference type="RefSeq" id="WP_154453616.1">
    <property type="nucleotide sequence ID" value="NZ_CP044328.1"/>
</dbReference>
<organism evidence="2 3">
    <name type="scientific">Methylocystis rosea</name>
    <dbReference type="NCBI Taxonomy" id="173366"/>
    <lineage>
        <taxon>Bacteria</taxon>
        <taxon>Pseudomonadati</taxon>
        <taxon>Pseudomonadota</taxon>
        <taxon>Alphaproteobacteria</taxon>
        <taxon>Hyphomicrobiales</taxon>
        <taxon>Methylocystaceae</taxon>
        <taxon>Methylocystis</taxon>
    </lineage>
</organism>
<feature type="chain" id="PRO_5045776457" evidence="1">
    <location>
        <begin position="36"/>
        <end position="127"/>
    </location>
</feature>
<keyword evidence="3" id="KW-1185">Reference proteome</keyword>